<dbReference type="EMBL" id="QETF01000005">
    <property type="protein sequence ID" value="PWG17448.1"/>
    <property type="molecule type" value="Genomic_DNA"/>
</dbReference>
<dbReference type="RefSeq" id="WP_109387880.1">
    <property type="nucleotide sequence ID" value="NZ_QETF01000005.1"/>
</dbReference>
<dbReference type="Pfam" id="PF02082">
    <property type="entry name" value="Rrf2"/>
    <property type="match status" value="1"/>
</dbReference>
<dbReference type="PANTHER" id="PTHR33221">
    <property type="entry name" value="WINGED HELIX-TURN-HELIX TRANSCRIPTIONAL REGULATOR, RRF2 FAMILY"/>
    <property type="match status" value="1"/>
</dbReference>
<dbReference type="InterPro" id="IPR000944">
    <property type="entry name" value="Tscrpt_reg_Rrf2"/>
</dbReference>
<accession>A0A2V1P6M9</accession>
<proteinExistence type="predicted"/>
<comment type="caution">
    <text evidence="2">The sequence shown here is derived from an EMBL/GenBank/DDBJ whole genome shotgun (WGS) entry which is preliminary data.</text>
</comment>
<dbReference type="OrthoDB" id="9795923at2"/>
<dbReference type="PROSITE" id="PS51197">
    <property type="entry name" value="HTH_RRF2_2"/>
    <property type="match status" value="1"/>
</dbReference>
<dbReference type="GO" id="GO:0003677">
    <property type="term" value="F:DNA binding"/>
    <property type="evidence" value="ECO:0007669"/>
    <property type="project" value="UniProtKB-KW"/>
</dbReference>
<gene>
    <name evidence="2" type="ORF">DFK10_06695</name>
</gene>
<evidence type="ECO:0000313" key="3">
    <source>
        <dbReference type="Proteomes" id="UP000245293"/>
    </source>
</evidence>
<name>A0A2V1P6M9_9RHOB</name>
<dbReference type="Proteomes" id="UP000245293">
    <property type="component" value="Unassembled WGS sequence"/>
</dbReference>
<dbReference type="NCBIfam" id="TIGR00738">
    <property type="entry name" value="rrf2_super"/>
    <property type="match status" value="1"/>
</dbReference>
<organism evidence="2 3">
    <name type="scientific">Salibaculum griseiflavum</name>
    <dbReference type="NCBI Taxonomy" id="1914409"/>
    <lineage>
        <taxon>Bacteria</taxon>
        <taxon>Pseudomonadati</taxon>
        <taxon>Pseudomonadota</taxon>
        <taxon>Alphaproteobacteria</taxon>
        <taxon>Rhodobacterales</taxon>
        <taxon>Roseobacteraceae</taxon>
        <taxon>Salibaculum</taxon>
    </lineage>
</organism>
<dbReference type="AlphaFoldDB" id="A0A2V1P6M9"/>
<dbReference type="Gene3D" id="1.10.10.10">
    <property type="entry name" value="Winged helix-like DNA-binding domain superfamily/Winged helix DNA-binding domain"/>
    <property type="match status" value="1"/>
</dbReference>
<sequence>MRLTTRTNLASRVLMFCAVNEGRLVRSGEVAEICNASANHVARVVNLLHAGGFIETVRGRTGGLRLAAPADRISIGEVFRVFESDIPFAECFYPATNTCPLAGECRLRPALSRALAAFYAELDKVTLSDLVKGNCGLHGLLAVPEALSEACEAAI</sequence>
<dbReference type="InterPro" id="IPR036390">
    <property type="entry name" value="WH_DNA-bd_sf"/>
</dbReference>
<evidence type="ECO:0000256" key="1">
    <source>
        <dbReference type="ARBA" id="ARBA00023125"/>
    </source>
</evidence>
<dbReference type="SUPFAM" id="SSF46785">
    <property type="entry name" value="Winged helix' DNA-binding domain"/>
    <property type="match status" value="1"/>
</dbReference>
<evidence type="ECO:0000313" key="2">
    <source>
        <dbReference type="EMBL" id="PWG17448.1"/>
    </source>
</evidence>
<keyword evidence="3" id="KW-1185">Reference proteome</keyword>
<keyword evidence="1" id="KW-0238">DNA-binding</keyword>
<dbReference type="InterPro" id="IPR036388">
    <property type="entry name" value="WH-like_DNA-bd_sf"/>
</dbReference>
<dbReference type="PANTHER" id="PTHR33221:SF4">
    <property type="entry name" value="HTH-TYPE TRANSCRIPTIONAL REPRESSOR NSRR"/>
    <property type="match status" value="1"/>
</dbReference>
<dbReference type="GO" id="GO:0005829">
    <property type="term" value="C:cytosol"/>
    <property type="evidence" value="ECO:0007669"/>
    <property type="project" value="TreeGrafter"/>
</dbReference>
<protein>
    <submittedName>
        <fullName evidence="2">Transcriptional regulator</fullName>
    </submittedName>
</protein>
<reference evidence="3" key="1">
    <citation type="submission" date="2018-05" db="EMBL/GenBank/DDBJ databases">
        <authorList>
            <person name="Du Z."/>
            <person name="Wang X."/>
        </authorList>
    </citation>
    <scope>NUCLEOTIDE SEQUENCE [LARGE SCALE GENOMIC DNA]</scope>
    <source>
        <strain evidence="3">WDS4C29</strain>
    </source>
</reference>
<dbReference type="GO" id="GO:0003700">
    <property type="term" value="F:DNA-binding transcription factor activity"/>
    <property type="evidence" value="ECO:0007669"/>
    <property type="project" value="TreeGrafter"/>
</dbReference>